<evidence type="ECO:0000313" key="2">
    <source>
        <dbReference type="Proteomes" id="UP001174909"/>
    </source>
</evidence>
<dbReference type="AlphaFoldDB" id="A0AA35QXF1"/>
<keyword evidence="2" id="KW-1185">Reference proteome</keyword>
<dbReference type="InterPro" id="IPR027417">
    <property type="entry name" value="P-loop_NTPase"/>
</dbReference>
<accession>A0AA35QXF1</accession>
<comment type="caution">
    <text evidence="1">The sequence shown here is derived from an EMBL/GenBank/DDBJ whole genome shotgun (WGS) entry which is preliminary data.</text>
</comment>
<dbReference type="EMBL" id="CASHTH010000260">
    <property type="protein sequence ID" value="CAI7995974.1"/>
    <property type="molecule type" value="Genomic_DNA"/>
</dbReference>
<organism evidence="1 2">
    <name type="scientific">Geodia barretti</name>
    <name type="common">Barrett's horny sponge</name>
    <dbReference type="NCBI Taxonomy" id="519541"/>
    <lineage>
        <taxon>Eukaryota</taxon>
        <taxon>Metazoa</taxon>
        <taxon>Porifera</taxon>
        <taxon>Demospongiae</taxon>
        <taxon>Heteroscleromorpha</taxon>
        <taxon>Tetractinellida</taxon>
        <taxon>Astrophorina</taxon>
        <taxon>Geodiidae</taxon>
        <taxon>Geodia</taxon>
    </lineage>
</organism>
<dbReference type="SUPFAM" id="SSF52540">
    <property type="entry name" value="P-loop containing nucleoside triphosphate hydrolases"/>
    <property type="match status" value="1"/>
</dbReference>
<proteinExistence type="predicted"/>
<evidence type="ECO:0000313" key="1">
    <source>
        <dbReference type="EMBL" id="CAI7995974.1"/>
    </source>
</evidence>
<dbReference type="Proteomes" id="UP001174909">
    <property type="component" value="Unassembled WGS sequence"/>
</dbReference>
<gene>
    <name evidence="1" type="ORF">GBAR_LOCUS1797</name>
</gene>
<reference evidence="1" key="1">
    <citation type="submission" date="2023-03" db="EMBL/GenBank/DDBJ databases">
        <authorList>
            <person name="Steffen K."/>
            <person name="Cardenas P."/>
        </authorList>
    </citation>
    <scope>NUCLEOTIDE SEQUENCE</scope>
</reference>
<sequence>MVKAKILVVGPCESGKTCICNYLAEATESSGGEYHPTQGVRILELEVEGEEETGRTLLVEVELWDCSGSKQWVGPVVMGNASTDTFYPLYTVVYVQQCNVCRFERCWPAMVKDTHGVVLVHNPDQPQQEKELERWYSYFVKQQGLQDDQCLALSHHKPVSAGYTETSPDSQLSSERLSGIRQVHTSLEEEPEAVRDEFNSFLMSVVGSWADRQHREEGSIIDGDNEF</sequence>
<protein>
    <submittedName>
        <fullName evidence="1">Intraflagellar transport protein 22 homolog</fullName>
    </submittedName>
</protein>
<name>A0AA35QXF1_GEOBA</name>
<dbReference type="Gene3D" id="3.40.50.300">
    <property type="entry name" value="P-loop containing nucleotide triphosphate hydrolases"/>
    <property type="match status" value="1"/>
</dbReference>